<dbReference type="Gene3D" id="2.130.10.10">
    <property type="entry name" value="YVTN repeat-like/Quinoprotein amine dehydrogenase"/>
    <property type="match status" value="1"/>
</dbReference>
<dbReference type="InterPro" id="IPR001680">
    <property type="entry name" value="WD40_rpt"/>
</dbReference>
<evidence type="ECO:0000313" key="5">
    <source>
        <dbReference type="Proteomes" id="UP001431209"/>
    </source>
</evidence>
<feature type="repeat" description="WD" evidence="3">
    <location>
        <begin position="206"/>
        <end position="239"/>
    </location>
</feature>
<evidence type="ECO:0000313" key="4">
    <source>
        <dbReference type="EMBL" id="KAL0479345.1"/>
    </source>
</evidence>
<dbReference type="SMART" id="SM00320">
    <property type="entry name" value="WD40"/>
    <property type="match status" value="6"/>
</dbReference>
<dbReference type="SUPFAM" id="SSF50978">
    <property type="entry name" value="WD40 repeat-like"/>
    <property type="match status" value="1"/>
</dbReference>
<protein>
    <submittedName>
        <fullName evidence="4">Uncharacterized protein</fullName>
    </submittedName>
</protein>
<evidence type="ECO:0000256" key="3">
    <source>
        <dbReference type="PROSITE-ProRule" id="PRU00221"/>
    </source>
</evidence>
<reference evidence="4 5" key="1">
    <citation type="submission" date="2024-03" db="EMBL/GenBank/DDBJ databases">
        <title>The Acrasis kona genome and developmental transcriptomes reveal deep origins of eukaryotic multicellular pathways.</title>
        <authorList>
            <person name="Sheikh S."/>
            <person name="Fu C.-J."/>
            <person name="Brown M.W."/>
            <person name="Baldauf S.L."/>
        </authorList>
    </citation>
    <scope>NUCLEOTIDE SEQUENCE [LARGE SCALE GENOMIC DNA]</scope>
    <source>
        <strain evidence="4 5">ATCC MYA-3509</strain>
    </source>
</reference>
<accession>A0AAW2YQ60</accession>
<dbReference type="PANTHER" id="PTHR44675">
    <property type="entry name" value="PAK1 INTERACTING PROTEIN 1"/>
    <property type="match status" value="1"/>
</dbReference>
<dbReference type="EMBL" id="JAOPGA020000536">
    <property type="protein sequence ID" value="KAL0479345.1"/>
    <property type="molecule type" value="Genomic_DNA"/>
</dbReference>
<keyword evidence="2" id="KW-0677">Repeat</keyword>
<dbReference type="Proteomes" id="UP001431209">
    <property type="component" value="Unassembled WGS sequence"/>
</dbReference>
<dbReference type="PANTHER" id="PTHR44675:SF1">
    <property type="entry name" value="P21-ACTIVATED PROTEIN KINASE-INTERACTING PROTEIN 1"/>
    <property type="match status" value="1"/>
</dbReference>
<dbReference type="PROSITE" id="PS50294">
    <property type="entry name" value="WD_REPEATS_REGION"/>
    <property type="match status" value="1"/>
</dbReference>
<organism evidence="4 5">
    <name type="scientific">Acrasis kona</name>
    <dbReference type="NCBI Taxonomy" id="1008807"/>
    <lineage>
        <taxon>Eukaryota</taxon>
        <taxon>Discoba</taxon>
        <taxon>Heterolobosea</taxon>
        <taxon>Tetramitia</taxon>
        <taxon>Eutetramitia</taxon>
        <taxon>Acrasidae</taxon>
        <taxon>Acrasis</taxon>
    </lineage>
</organism>
<evidence type="ECO:0000256" key="1">
    <source>
        <dbReference type="ARBA" id="ARBA00022574"/>
    </source>
</evidence>
<gene>
    <name evidence="4" type="ORF">AKO1_007622</name>
</gene>
<sequence length="340" mass="38177">MDNIRLIYRQHVLDYVKKITTLPKLDEERLKNVTTADHTVNTKDTILCMAALEHHDNLVAVGHRDSGIQLFSLNGEKQCDYRQLGKVSSLASLTPENMIACTFDTRMVKIFDHKKQYVSPKKHLTGSDICYGQKDLIAFGDRYFFVGCDGKCYLGDIHLCKELASFESEFKVHCIEVLPGNRIAAGNSNGQIHIFDFKRTKEITKLVGHTDAVVTMALLDDRTLATGSFDGTIRIWEVNEYTCKLVMEEAHETYVRQVTTLGHGLLVSVGEDGKINVWNVNTGERIATYTHGTSRVLNVAYRSGKLITTDVQGILKIWTIHDNEDPPADQEDGKVVDSVN</sequence>
<dbReference type="PROSITE" id="PS50082">
    <property type="entry name" value="WD_REPEATS_2"/>
    <property type="match status" value="2"/>
</dbReference>
<dbReference type="InterPro" id="IPR051959">
    <property type="entry name" value="PAK1-Kinase_Regulator"/>
</dbReference>
<comment type="caution">
    <text evidence="4">The sequence shown here is derived from an EMBL/GenBank/DDBJ whole genome shotgun (WGS) entry which is preliminary data.</text>
</comment>
<dbReference type="InterPro" id="IPR019775">
    <property type="entry name" value="WD40_repeat_CS"/>
</dbReference>
<feature type="repeat" description="WD" evidence="3">
    <location>
        <begin position="248"/>
        <end position="288"/>
    </location>
</feature>
<name>A0AAW2YQ60_9EUKA</name>
<dbReference type="InterPro" id="IPR036322">
    <property type="entry name" value="WD40_repeat_dom_sf"/>
</dbReference>
<proteinExistence type="predicted"/>
<keyword evidence="5" id="KW-1185">Reference proteome</keyword>
<keyword evidence="1 3" id="KW-0853">WD repeat</keyword>
<evidence type="ECO:0000256" key="2">
    <source>
        <dbReference type="ARBA" id="ARBA00022737"/>
    </source>
</evidence>
<dbReference type="Pfam" id="PF00400">
    <property type="entry name" value="WD40"/>
    <property type="match status" value="2"/>
</dbReference>
<dbReference type="AlphaFoldDB" id="A0AAW2YQ60"/>
<dbReference type="PROSITE" id="PS00678">
    <property type="entry name" value="WD_REPEATS_1"/>
    <property type="match status" value="2"/>
</dbReference>
<dbReference type="InterPro" id="IPR015943">
    <property type="entry name" value="WD40/YVTN_repeat-like_dom_sf"/>
</dbReference>